<dbReference type="Proteomes" id="UP000286045">
    <property type="component" value="Unassembled WGS sequence"/>
</dbReference>
<dbReference type="EMBL" id="RYZI01000489">
    <property type="protein sequence ID" value="RWA05014.1"/>
    <property type="molecule type" value="Genomic_DNA"/>
</dbReference>
<organism evidence="1 2">
    <name type="scientific">Xylaria grammica</name>
    <dbReference type="NCBI Taxonomy" id="363999"/>
    <lineage>
        <taxon>Eukaryota</taxon>
        <taxon>Fungi</taxon>
        <taxon>Dikarya</taxon>
        <taxon>Ascomycota</taxon>
        <taxon>Pezizomycotina</taxon>
        <taxon>Sordariomycetes</taxon>
        <taxon>Xylariomycetidae</taxon>
        <taxon>Xylariales</taxon>
        <taxon>Xylariaceae</taxon>
        <taxon>Xylaria</taxon>
    </lineage>
</organism>
<dbReference type="AlphaFoldDB" id="A0A439CS46"/>
<comment type="caution">
    <text evidence="1">The sequence shown here is derived from an EMBL/GenBank/DDBJ whole genome shotgun (WGS) entry which is preliminary data.</text>
</comment>
<evidence type="ECO:0000313" key="1">
    <source>
        <dbReference type="EMBL" id="RWA05014.1"/>
    </source>
</evidence>
<evidence type="ECO:0000313" key="2">
    <source>
        <dbReference type="Proteomes" id="UP000286045"/>
    </source>
</evidence>
<dbReference type="STRING" id="363999.A0A439CS46"/>
<dbReference type="Gene3D" id="2.60.120.10">
    <property type="entry name" value="Jelly Rolls"/>
    <property type="match status" value="1"/>
</dbReference>
<name>A0A439CS46_9PEZI</name>
<keyword evidence="2" id="KW-1185">Reference proteome</keyword>
<reference evidence="1 2" key="1">
    <citation type="submission" date="2018-12" db="EMBL/GenBank/DDBJ databases">
        <title>Draft genome sequence of Xylaria grammica IHI A82.</title>
        <authorList>
            <person name="Buettner E."/>
            <person name="Kellner H."/>
        </authorList>
    </citation>
    <scope>NUCLEOTIDE SEQUENCE [LARGE SCALE GENOMIC DNA]</scope>
    <source>
        <strain evidence="1 2">IHI A82</strain>
    </source>
</reference>
<gene>
    <name evidence="1" type="ORF">EKO27_g10094</name>
</gene>
<dbReference type="SUPFAM" id="SSF51182">
    <property type="entry name" value="RmlC-like cupins"/>
    <property type="match status" value="1"/>
</dbReference>
<dbReference type="InterPro" id="IPR011051">
    <property type="entry name" value="RmlC_Cupin_sf"/>
</dbReference>
<dbReference type="InterPro" id="IPR014710">
    <property type="entry name" value="RmlC-like_jellyroll"/>
</dbReference>
<proteinExistence type="predicted"/>
<sequence>MSTPTPKRPDPYLGKVISAFEGGIVTRVIDHPYDSNRVFAYEVTFHLRHPRVAAVAAQKPPLHFHPYQEEYVEVLEGRLAVEVEGVEHVLGPSDGEFTLQPWCNHRLYSPVTDVRGQAKEYDDAWDGEKTVFLLSGQDTDEMFRLDTVFFENWYAYQDRIVVNGDRINPIQVMNMFDAGGSYLSLPTWVPFSRTLARGLGIVVGRWIGGLLGYQPFFEEWTTDWDLACRKMEMSMFHKRFANREGPREDKVPLLYTA</sequence>
<accession>A0A439CS46</accession>
<protein>
    <submittedName>
        <fullName evidence="1">Uncharacterized protein</fullName>
    </submittedName>
</protein>